<dbReference type="Proteomes" id="UP000067689">
    <property type="component" value="Chromosome"/>
</dbReference>
<dbReference type="InterPro" id="IPR029044">
    <property type="entry name" value="Nucleotide-diphossugar_trans"/>
</dbReference>
<dbReference type="CDD" id="cd04182">
    <property type="entry name" value="GT_2_like_f"/>
    <property type="match status" value="1"/>
</dbReference>
<dbReference type="RefSeq" id="WP_067856064.1">
    <property type="nucleotide sequence ID" value="NZ_CP011502.1"/>
</dbReference>
<accession>A0A0U4C8Z1</accession>
<dbReference type="PATRIC" id="fig|2041.4.peg.1311"/>
<dbReference type="Pfam" id="PF12804">
    <property type="entry name" value="NTP_transf_3"/>
    <property type="match status" value="1"/>
</dbReference>
<feature type="domain" description="MobA-like NTP transferase" evidence="1">
    <location>
        <begin position="6"/>
        <end position="165"/>
    </location>
</feature>
<dbReference type="InterPro" id="IPR025877">
    <property type="entry name" value="MobA-like_NTP_Trfase"/>
</dbReference>
<dbReference type="SUPFAM" id="SSF53448">
    <property type="entry name" value="Nucleotide-diphospho-sugar transferases"/>
    <property type="match status" value="1"/>
</dbReference>
<evidence type="ECO:0000313" key="3">
    <source>
        <dbReference type="Proteomes" id="UP000067689"/>
    </source>
</evidence>
<dbReference type="AlphaFoldDB" id="A0A0U4C8Z1"/>
<name>A0A0U4C8Z1_9ACTN</name>
<proteinExistence type="predicted"/>
<sequence>MGELHGLVLGAGAGRRLGRPKATVVDADGEPWVARAVRVLREGGCDPVHVVLGADADTARALVPPDARVVVADDWSEGMSASLRAGLRAVAATSADAVMIHLVDLPDVGSDVVARVAAQGSAPDALARAEFFSRPGHPVLMGRDHWSACAATLVGDRGAHAYLSAASATAVACDDLASGEDRDTSVEGT</sequence>
<reference evidence="2 3" key="1">
    <citation type="journal article" date="1991" name="Int. J. Syst. Bacteriol.">
        <title>Description of the erythromycin-producing bacterium Arthrobacter sp. strain NRRL B-3381 as Aeromicrobium erythreum gen. nov., sp. nov.</title>
        <authorList>
            <person name="Miller E.S."/>
            <person name="Woese C.R."/>
            <person name="Brenner S."/>
        </authorList>
    </citation>
    <scope>NUCLEOTIDE SEQUENCE [LARGE SCALE GENOMIC DNA]</scope>
    <source>
        <strain evidence="2 3">AR18</strain>
    </source>
</reference>
<protein>
    <submittedName>
        <fullName evidence="2">Molybdopterin-guanine dinucleotide biosynthesis protein MobA</fullName>
    </submittedName>
</protein>
<keyword evidence="3" id="KW-1185">Reference proteome</keyword>
<dbReference type="STRING" id="2041.AERYTH_06245"/>
<dbReference type="PANTHER" id="PTHR43777:SF1">
    <property type="entry name" value="MOLYBDENUM COFACTOR CYTIDYLYLTRANSFERASE"/>
    <property type="match status" value="1"/>
</dbReference>
<gene>
    <name evidence="2" type="ORF">AERYTH_06245</name>
</gene>
<dbReference type="KEGG" id="aer:AERYTH_06245"/>
<evidence type="ECO:0000313" key="2">
    <source>
        <dbReference type="EMBL" id="ALX04318.1"/>
    </source>
</evidence>
<dbReference type="PANTHER" id="PTHR43777">
    <property type="entry name" value="MOLYBDENUM COFACTOR CYTIDYLYLTRANSFERASE"/>
    <property type="match status" value="1"/>
</dbReference>
<dbReference type="Gene3D" id="3.90.550.10">
    <property type="entry name" value="Spore Coat Polysaccharide Biosynthesis Protein SpsA, Chain A"/>
    <property type="match status" value="1"/>
</dbReference>
<dbReference type="EMBL" id="CP011502">
    <property type="protein sequence ID" value="ALX04318.1"/>
    <property type="molecule type" value="Genomic_DNA"/>
</dbReference>
<dbReference type="GO" id="GO:0016779">
    <property type="term" value="F:nucleotidyltransferase activity"/>
    <property type="evidence" value="ECO:0007669"/>
    <property type="project" value="UniProtKB-ARBA"/>
</dbReference>
<evidence type="ECO:0000259" key="1">
    <source>
        <dbReference type="Pfam" id="PF12804"/>
    </source>
</evidence>
<dbReference type="OrthoDB" id="4427994at2"/>
<organism evidence="2 3">
    <name type="scientific">Aeromicrobium erythreum</name>
    <dbReference type="NCBI Taxonomy" id="2041"/>
    <lineage>
        <taxon>Bacteria</taxon>
        <taxon>Bacillati</taxon>
        <taxon>Actinomycetota</taxon>
        <taxon>Actinomycetes</taxon>
        <taxon>Propionibacteriales</taxon>
        <taxon>Nocardioidaceae</taxon>
        <taxon>Aeromicrobium</taxon>
    </lineage>
</organism>